<dbReference type="Proteomes" id="UP000657006">
    <property type="component" value="Unassembled WGS sequence"/>
</dbReference>
<evidence type="ECO:0000313" key="6">
    <source>
        <dbReference type="EMBL" id="MBC8542386.1"/>
    </source>
</evidence>
<protein>
    <submittedName>
        <fullName evidence="6">Rhomboid family intramembrane serine protease</fullName>
    </submittedName>
</protein>
<accession>A0A926DPZ4</accession>
<evidence type="ECO:0000256" key="1">
    <source>
        <dbReference type="ARBA" id="ARBA00004141"/>
    </source>
</evidence>
<gene>
    <name evidence="6" type="ORF">H8730_02340</name>
</gene>
<name>A0A926DPZ4_9FIRM</name>
<feature type="transmembrane region" description="Helical" evidence="5">
    <location>
        <begin position="111"/>
        <end position="130"/>
    </location>
</feature>
<sequence>MRYIIIGNIAAYIMSLINYEYFSYLILDPDLVMKGQVWRLLTFIFIPEGAGGTNILMVAISLYFYYFIGSALEARWGAFRFNVYYLIGILATIATSFIFKGYGTPSYINESLFLAFATLFPELQVMLFFIIPIKVKWLGILSGGLLILQFITSNSLSSRAFIIVAMLNYILFFGPQLVAKIKAARRRQKFTQAVNSSRSPYTSPSKGKVINDVPFHKCHVCGKTELDDPNMQFRYCSKCNGNFEYCMDHINTHEHVK</sequence>
<reference evidence="6" key="1">
    <citation type="submission" date="2020-08" db="EMBL/GenBank/DDBJ databases">
        <title>Genome public.</title>
        <authorList>
            <person name="Liu C."/>
            <person name="Sun Q."/>
        </authorList>
    </citation>
    <scope>NUCLEOTIDE SEQUENCE</scope>
    <source>
        <strain evidence="6">NSJ-32</strain>
    </source>
</reference>
<feature type="transmembrane region" description="Helical" evidence="5">
    <location>
        <begin position="78"/>
        <end position="99"/>
    </location>
</feature>
<keyword evidence="6" id="KW-0645">Protease</keyword>
<keyword evidence="6" id="KW-0378">Hydrolase</keyword>
<keyword evidence="4 5" id="KW-0472">Membrane</keyword>
<evidence type="ECO:0000256" key="3">
    <source>
        <dbReference type="ARBA" id="ARBA00022989"/>
    </source>
</evidence>
<feature type="transmembrane region" description="Helical" evidence="5">
    <location>
        <begin position="39"/>
        <end position="66"/>
    </location>
</feature>
<proteinExistence type="predicted"/>
<evidence type="ECO:0000256" key="5">
    <source>
        <dbReference type="SAM" id="Phobius"/>
    </source>
</evidence>
<dbReference type="GO" id="GO:0008233">
    <property type="term" value="F:peptidase activity"/>
    <property type="evidence" value="ECO:0007669"/>
    <property type="project" value="UniProtKB-KW"/>
</dbReference>
<comment type="caution">
    <text evidence="6">The sequence shown here is derived from an EMBL/GenBank/DDBJ whole genome shotgun (WGS) entry which is preliminary data.</text>
</comment>
<dbReference type="EMBL" id="JACRSQ010000002">
    <property type="protein sequence ID" value="MBC8542386.1"/>
    <property type="molecule type" value="Genomic_DNA"/>
</dbReference>
<dbReference type="SUPFAM" id="SSF144091">
    <property type="entry name" value="Rhomboid-like"/>
    <property type="match status" value="1"/>
</dbReference>
<comment type="subcellular location">
    <subcellularLocation>
        <location evidence="1">Membrane</location>
        <topology evidence="1">Multi-pass membrane protein</topology>
    </subcellularLocation>
</comment>
<keyword evidence="7" id="KW-1185">Reference proteome</keyword>
<dbReference type="GO" id="GO:0006508">
    <property type="term" value="P:proteolysis"/>
    <property type="evidence" value="ECO:0007669"/>
    <property type="project" value="UniProtKB-KW"/>
</dbReference>
<organism evidence="6 7">
    <name type="scientific">Bianquea renquensis</name>
    <dbReference type="NCBI Taxonomy" id="2763661"/>
    <lineage>
        <taxon>Bacteria</taxon>
        <taxon>Bacillati</taxon>
        <taxon>Bacillota</taxon>
        <taxon>Clostridia</taxon>
        <taxon>Eubacteriales</taxon>
        <taxon>Bianqueaceae</taxon>
        <taxon>Bianquea</taxon>
    </lineage>
</organism>
<dbReference type="AlphaFoldDB" id="A0A926DPZ4"/>
<keyword evidence="2 5" id="KW-0812">Transmembrane</keyword>
<keyword evidence="3 5" id="KW-1133">Transmembrane helix</keyword>
<dbReference type="GO" id="GO:0016020">
    <property type="term" value="C:membrane"/>
    <property type="evidence" value="ECO:0007669"/>
    <property type="project" value="UniProtKB-SubCell"/>
</dbReference>
<evidence type="ECO:0000256" key="2">
    <source>
        <dbReference type="ARBA" id="ARBA00022692"/>
    </source>
</evidence>
<dbReference type="InterPro" id="IPR035952">
    <property type="entry name" value="Rhomboid-like_sf"/>
</dbReference>
<feature type="transmembrane region" description="Helical" evidence="5">
    <location>
        <begin position="160"/>
        <end position="179"/>
    </location>
</feature>
<evidence type="ECO:0000256" key="4">
    <source>
        <dbReference type="ARBA" id="ARBA00023136"/>
    </source>
</evidence>
<feature type="transmembrane region" description="Helical" evidence="5">
    <location>
        <begin position="137"/>
        <end position="154"/>
    </location>
</feature>
<feature type="transmembrane region" description="Helical" evidence="5">
    <location>
        <begin position="9"/>
        <end position="27"/>
    </location>
</feature>
<dbReference type="Gene3D" id="1.20.1540.10">
    <property type="entry name" value="Rhomboid-like"/>
    <property type="match status" value="1"/>
</dbReference>
<evidence type="ECO:0000313" key="7">
    <source>
        <dbReference type="Proteomes" id="UP000657006"/>
    </source>
</evidence>